<organism evidence="1 2">
    <name type="scientific">Vigna mungo</name>
    <name type="common">Black gram</name>
    <name type="synonym">Phaseolus mungo</name>
    <dbReference type="NCBI Taxonomy" id="3915"/>
    <lineage>
        <taxon>Eukaryota</taxon>
        <taxon>Viridiplantae</taxon>
        <taxon>Streptophyta</taxon>
        <taxon>Embryophyta</taxon>
        <taxon>Tracheophyta</taxon>
        <taxon>Spermatophyta</taxon>
        <taxon>Magnoliopsida</taxon>
        <taxon>eudicotyledons</taxon>
        <taxon>Gunneridae</taxon>
        <taxon>Pentapetalae</taxon>
        <taxon>rosids</taxon>
        <taxon>fabids</taxon>
        <taxon>Fabales</taxon>
        <taxon>Fabaceae</taxon>
        <taxon>Papilionoideae</taxon>
        <taxon>50 kb inversion clade</taxon>
        <taxon>NPAAA clade</taxon>
        <taxon>indigoferoid/millettioid clade</taxon>
        <taxon>Phaseoleae</taxon>
        <taxon>Vigna</taxon>
    </lineage>
</organism>
<reference evidence="1 2" key="1">
    <citation type="journal article" date="2023" name="Life. Sci Alliance">
        <title>Evolutionary insights into 3D genome organization and epigenetic landscape of Vigna mungo.</title>
        <authorList>
            <person name="Junaid A."/>
            <person name="Singh B."/>
            <person name="Bhatia S."/>
        </authorList>
    </citation>
    <scope>NUCLEOTIDE SEQUENCE [LARGE SCALE GENOMIC DNA]</scope>
    <source>
        <strain evidence="1">Urdbean</strain>
    </source>
</reference>
<sequence>MKINQTQKHQKLADEEEAARVCMRPQNQAKIPETLLATSVEKNENATERVPGKITRIRFPAPFGVERVGPSVNFAVISLVHVRARTRLVNRVVIVPHPRSREQIALLHIQRRIVANSFIYFRYRLGIRFSVGDIVSVTDGEGLRGGRGGEWGRRRRRRWWWWWWWWRRRRRGNRLDAEE</sequence>
<dbReference type="Proteomes" id="UP001374535">
    <property type="component" value="Chromosome 5"/>
</dbReference>
<protein>
    <submittedName>
        <fullName evidence="1">Uncharacterized protein</fullName>
    </submittedName>
</protein>
<accession>A0AAQ3RYF6</accession>
<dbReference type="AlphaFoldDB" id="A0AAQ3RYF6"/>
<proteinExistence type="predicted"/>
<keyword evidence="2" id="KW-1185">Reference proteome</keyword>
<evidence type="ECO:0000313" key="1">
    <source>
        <dbReference type="EMBL" id="WVZ09738.1"/>
    </source>
</evidence>
<dbReference type="EMBL" id="CP144696">
    <property type="protein sequence ID" value="WVZ09738.1"/>
    <property type="molecule type" value="Genomic_DNA"/>
</dbReference>
<name>A0AAQ3RYF6_VIGMU</name>
<gene>
    <name evidence="1" type="ORF">V8G54_014268</name>
</gene>
<evidence type="ECO:0000313" key="2">
    <source>
        <dbReference type="Proteomes" id="UP001374535"/>
    </source>
</evidence>
<feature type="non-terminal residue" evidence="1">
    <location>
        <position position="179"/>
    </location>
</feature>